<dbReference type="InterPro" id="IPR029060">
    <property type="entry name" value="PIN-like_dom_sf"/>
</dbReference>
<dbReference type="NCBIfam" id="TIGR00305">
    <property type="entry name" value="putative toxin-antitoxin system toxin component, PIN family"/>
    <property type="match status" value="1"/>
</dbReference>
<dbReference type="Pfam" id="PF13470">
    <property type="entry name" value="PIN_3"/>
    <property type="match status" value="1"/>
</dbReference>
<organism evidence="2 3">
    <name type="scientific">Aetokthonos hydrillicola Thurmond2011</name>
    <dbReference type="NCBI Taxonomy" id="2712845"/>
    <lineage>
        <taxon>Bacteria</taxon>
        <taxon>Bacillati</taxon>
        <taxon>Cyanobacteriota</taxon>
        <taxon>Cyanophyceae</taxon>
        <taxon>Nostocales</taxon>
        <taxon>Hapalosiphonaceae</taxon>
        <taxon>Aetokthonos</taxon>
    </lineage>
</organism>
<reference evidence="3" key="1">
    <citation type="journal article" date="2021" name="Science">
        <title>Hunting the eagle killer: A cyanobacterial neurotoxin causes vacuolar myelinopathy.</title>
        <authorList>
            <person name="Breinlinger S."/>
            <person name="Phillips T.J."/>
            <person name="Haram B.N."/>
            <person name="Mares J."/>
            <person name="Martinez Yerena J.A."/>
            <person name="Hrouzek P."/>
            <person name="Sobotka R."/>
            <person name="Henderson W.M."/>
            <person name="Schmieder P."/>
            <person name="Williams S.M."/>
            <person name="Lauderdale J.D."/>
            <person name="Wilde H.D."/>
            <person name="Gerrin W."/>
            <person name="Kust A."/>
            <person name="Washington J.W."/>
            <person name="Wagner C."/>
            <person name="Geier B."/>
            <person name="Liebeke M."/>
            <person name="Enke H."/>
            <person name="Niedermeyer T.H.J."/>
            <person name="Wilde S.B."/>
        </authorList>
    </citation>
    <scope>NUCLEOTIDE SEQUENCE [LARGE SCALE GENOMIC DNA]</scope>
    <source>
        <strain evidence="3">Thurmond2011</strain>
    </source>
</reference>
<dbReference type="AlphaFoldDB" id="A0AAP5IB24"/>
<dbReference type="RefSeq" id="WP_208345281.1">
    <property type="nucleotide sequence ID" value="NZ_CAWQFN010000627.1"/>
</dbReference>
<name>A0AAP5IB24_9CYAN</name>
<dbReference type="InterPro" id="IPR002850">
    <property type="entry name" value="PIN_toxin-like"/>
</dbReference>
<dbReference type="InterPro" id="IPR002716">
    <property type="entry name" value="PIN_dom"/>
</dbReference>
<feature type="domain" description="PIN" evidence="1">
    <location>
        <begin position="1"/>
        <end position="118"/>
    </location>
</feature>
<proteinExistence type="predicted"/>
<dbReference type="EMBL" id="JAALHA020000017">
    <property type="protein sequence ID" value="MDR9898282.1"/>
    <property type="molecule type" value="Genomic_DNA"/>
</dbReference>
<protein>
    <submittedName>
        <fullName evidence="2">Toxin-antitoxin system toxin component, PIN family</fullName>
    </submittedName>
</protein>
<evidence type="ECO:0000313" key="2">
    <source>
        <dbReference type="EMBL" id="MDR9898282.1"/>
    </source>
</evidence>
<comment type="caution">
    <text evidence="2">The sequence shown here is derived from an EMBL/GenBank/DDBJ whole genome shotgun (WGS) entry which is preliminary data.</text>
</comment>
<dbReference type="PANTHER" id="PTHR34610">
    <property type="entry name" value="SSL7007 PROTEIN"/>
    <property type="match status" value="1"/>
</dbReference>
<keyword evidence="3" id="KW-1185">Reference proteome</keyword>
<sequence>MKILLDTNVWISGLLWGGNPRTIIEFAQKEIITLYTSLSLLQELEETLNYPKLQPRLQKLGITANYLLSEVKQINQFCQPLPLSPIPELRDPKDKILFETALAVPVEVIISGDKDLLVLVEYQEIHILSASDFLIRYLDKLRIL</sequence>
<evidence type="ECO:0000313" key="3">
    <source>
        <dbReference type="Proteomes" id="UP000667802"/>
    </source>
</evidence>
<dbReference type="SUPFAM" id="SSF88723">
    <property type="entry name" value="PIN domain-like"/>
    <property type="match status" value="1"/>
</dbReference>
<dbReference type="PANTHER" id="PTHR34610:SF4">
    <property type="entry name" value="SLL8027 PROTEIN"/>
    <property type="match status" value="1"/>
</dbReference>
<dbReference type="SMART" id="SM00670">
    <property type="entry name" value="PINc"/>
    <property type="match status" value="1"/>
</dbReference>
<dbReference type="Proteomes" id="UP000667802">
    <property type="component" value="Unassembled WGS sequence"/>
</dbReference>
<accession>A0AAP5IB24</accession>
<evidence type="ECO:0000259" key="1">
    <source>
        <dbReference type="SMART" id="SM00670"/>
    </source>
</evidence>
<gene>
    <name evidence="2" type="ORF">G7B40_027525</name>
</gene>